<gene>
    <name evidence="2" type="ORF">E2C01_015918</name>
</gene>
<keyword evidence="1" id="KW-0812">Transmembrane</keyword>
<keyword evidence="1" id="KW-1133">Transmembrane helix</keyword>
<evidence type="ECO:0000256" key="1">
    <source>
        <dbReference type="SAM" id="Phobius"/>
    </source>
</evidence>
<proteinExistence type="predicted"/>
<sequence>MLDRDRRVGSSVTLLQGWVAFTGFHNLLILATLLVPLPFTTLTHLFLSIAYFILSLYKWAVVKSYMHALKVELNKPLLPEGSITDYTVDGVDVTEIPVQV</sequence>
<protein>
    <submittedName>
        <fullName evidence="2">Uncharacterized protein</fullName>
    </submittedName>
</protein>
<evidence type="ECO:0000313" key="2">
    <source>
        <dbReference type="EMBL" id="MPC22890.1"/>
    </source>
</evidence>
<feature type="transmembrane region" description="Helical" evidence="1">
    <location>
        <begin position="12"/>
        <end position="35"/>
    </location>
</feature>
<dbReference type="AlphaFoldDB" id="A0A5B7DN41"/>
<name>A0A5B7DN41_PORTR</name>
<reference evidence="2 3" key="1">
    <citation type="submission" date="2019-05" db="EMBL/GenBank/DDBJ databases">
        <title>Another draft genome of Portunus trituberculatus and its Hox gene families provides insights of decapod evolution.</title>
        <authorList>
            <person name="Jeong J.-H."/>
            <person name="Song I."/>
            <person name="Kim S."/>
            <person name="Choi T."/>
            <person name="Kim D."/>
            <person name="Ryu S."/>
            <person name="Kim W."/>
        </authorList>
    </citation>
    <scope>NUCLEOTIDE SEQUENCE [LARGE SCALE GENOMIC DNA]</scope>
    <source>
        <tissue evidence="2">Muscle</tissue>
    </source>
</reference>
<dbReference type="EMBL" id="VSRR010001139">
    <property type="protein sequence ID" value="MPC22890.1"/>
    <property type="molecule type" value="Genomic_DNA"/>
</dbReference>
<dbReference type="Proteomes" id="UP000324222">
    <property type="component" value="Unassembled WGS sequence"/>
</dbReference>
<keyword evidence="1" id="KW-0472">Membrane</keyword>
<dbReference type="OrthoDB" id="6380086at2759"/>
<evidence type="ECO:0000313" key="3">
    <source>
        <dbReference type="Proteomes" id="UP000324222"/>
    </source>
</evidence>
<keyword evidence="3" id="KW-1185">Reference proteome</keyword>
<organism evidence="2 3">
    <name type="scientific">Portunus trituberculatus</name>
    <name type="common">Swimming crab</name>
    <name type="synonym">Neptunus trituberculatus</name>
    <dbReference type="NCBI Taxonomy" id="210409"/>
    <lineage>
        <taxon>Eukaryota</taxon>
        <taxon>Metazoa</taxon>
        <taxon>Ecdysozoa</taxon>
        <taxon>Arthropoda</taxon>
        <taxon>Crustacea</taxon>
        <taxon>Multicrustacea</taxon>
        <taxon>Malacostraca</taxon>
        <taxon>Eumalacostraca</taxon>
        <taxon>Eucarida</taxon>
        <taxon>Decapoda</taxon>
        <taxon>Pleocyemata</taxon>
        <taxon>Brachyura</taxon>
        <taxon>Eubrachyura</taxon>
        <taxon>Portunoidea</taxon>
        <taxon>Portunidae</taxon>
        <taxon>Portuninae</taxon>
        <taxon>Portunus</taxon>
    </lineage>
</organism>
<accession>A0A5B7DN41</accession>
<feature type="transmembrane region" description="Helical" evidence="1">
    <location>
        <begin position="41"/>
        <end position="60"/>
    </location>
</feature>
<comment type="caution">
    <text evidence="2">The sequence shown here is derived from an EMBL/GenBank/DDBJ whole genome shotgun (WGS) entry which is preliminary data.</text>
</comment>